<reference evidence="9 10" key="1">
    <citation type="submission" date="2018-08" db="EMBL/GenBank/DDBJ databases">
        <title>Aphanomyces genome sequencing and annotation.</title>
        <authorList>
            <person name="Minardi D."/>
            <person name="Oidtmann B."/>
            <person name="Van Der Giezen M."/>
            <person name="Studholme D.J."/>
        </authorList>
    </citation>
    <scope>NUCLEOTIDE SEQUENCE [LARGE SCALE GENOMIC DNA]</scope>
    <source>
        <strain evidence="8 10">FDL457</strain>
        <strain evidence="7 9">Kv</strain>
    </source>
</reference>
<dbReference type="EMBL" id="QUSZ01008264">
    <property type="protein sequence ID" value="RHY00671.1"/>
    <property type="molecule type" value="Genomic_DNA"/>
</dbReference>
<dbReference type="SUPFAM" id="SSF52402">
    <property type="entry name" value="Adenine nucleotide alpha hydrolases-like"/>
    <property type="match status" value="1"/>
</dbReference>
<comment type="pathway">
    <text evidence="3">Sulfur metabolism; hydrogen sulfide biosynthesis; sulfite from sulfate.</text>
</comment>
<feature type="compositionally biased region" description="Polar residues" evidence="4">
    <location>
        <begin position="370"/>
        <end position="379"/>
    </location>
</feature>
<dbReference type="GO" id="GO:0019379">
    <property type="term" value="P:sulfate assimilation, phosphoadenylyl sulfate reduction by phosphoadenylyl-sulfate reductase (thioredoxin)"/>
    <property type="evidence" value="ECO:0007669"/>
    <property type="project" value="InterPro"/>
</dbReference>
<feature type="domain" description="Glutaredoxin" evidence="5">
    <location>
        <begin position="277"/>
        <end position="336"/>
    </location>
</feature>
<comment type="caution">
    <text evidence="7">The sequence shown here is derived from an EMBL/GenBank/DDBJ whole genome shotgun (WGS) entry which is preliminary data.</text>
</comment>
<dbReference type="Gene3D" id="3.40.30.10">
    <property type="entry name" value="Glutaredoxin"/>
    <property type="match status" value="1"/>
</dbReference>
<gene>
    <name evidence="8" type="ORF">DYB26_004121</name>
    <name evidence="7" type="ORF">DYB36_003425</name>
</gene>
<feature type="region of interest" description="Disordered" evidence="4">
    <location>
        <begin position="353"/>
        <end position="379"/>
    </location>
</feature>
<dbReference type="GO" id="GO:0005737">
    <property type="term" value="C:cytoplasm"/>
    <property type="evidence" value="ECO:0007669"/>
    <property type="project" value="TreeGrafter"/>
</dbReference>
<dbReference type="VEuPathDB" id="FungiDB:H257_05344"/>
<dbReference type="EMBL" id="QUTF01008310">
    <property type="protein sequence ID" value="RHZ38773.1"/>
    <property type="molecule type" value="Genomic_DNA"/>
</dbReference>
<name>A0A397A5K6_APHAT</name>
<evidence type="ECO:0000313" key="9">
    <source>
        <dbReference type="Proteomes" id="UP000265427"/>
    </source>
</evidence>
<evidence type="ECO:0000313" key="8">
    <source>
        <dbReference type="EMBL" id="RHZ38773.1"/>
    </source>
</evidence>
<dbReference type="InterPro" id="IPR004511">
    <property type="entry name" value="PAPS/APS_Rdtase"/>
</dbReference>
<evidence type="ECO:0000313" key="7">
    <source>
        <dbReference type="EMBL" id="RHY00671.1"/>
    </source>
</evidence>
<dbReference type="GO" id="GO:0004604">
    <property type="term" value="F:phosphoadenylyl-sulfate reductase (thioredoxin) activity"/>
    <property type="evidence" value="ECO:0007669"/>
    <property type="project" value="InterPro"/>
</dbReference>
<dbReference type="Proteomes" id="UP000286510">
    <property type="component" value="Unassembled WGS sequence"/>
</dbReference>
<dbReference type="InterPro" id="IPR014025">
    <property type="entry name" value="Glutaredoxin_subgr"/>
</dbReference>
<dbReference type="SUPFAM" id="SSF52833">
    <property type="entry name" value="Thioredoxin-like"/>
    <property type="match status" value="1"/>
</dbReference>
<accession>A0A397A5K6</accession>
<keyword evidence="2" id="KW-0560">Oxidoreductase</keyword>
<evidence type="ECO:0000256" key="1">
    <source>
        <dbReference type="ARBA" id="ARBA00009732"/>
    </source>
</evidence>
<dbReference type="Pfam" id="PF01507">
    <property type="entry name" value="PAPS_reduct"/>
    <property type="match status" value="1"/>
</dbReference>
<protein>
    <submittedName>
        <fullName evidence="7">Uncharacterized protein</fullName>
    </submittedName>
</protein>
<evidence type="ECO:0000256" key="4">
    <source>
        <dbReference type="SAM" id="MobiDB-lite"/>
    </source>
</evidence>
<dbReference type="Proteomes" id="UP000265427">
    <property type="component" value="Unassembled WGS sequence"/>
</dbReference>
<dbReference type="InterPro" id="IPR002500">
    <property type="entry name" value="PAPS_reduct_dom"/>
</dbReference>
<feature type="compositionally biased region" description="Polar residues" evidence="4">
    <location>
        <begin position="353"/>
        <end position="363"/>
    </location>
</feature>
<dbReference type="PANTHER" id="PTHR46509:SF1">
    <property type="entry name" value="PHOSPHOADENOSINE PHOSPHOSULFATE REDUCTASE"/>
    <property type="match status" value="1"/>
</dbReference>
<dbReference type="InterPro" id="IPR002109">
    <property type="entry name" value="Glutaredoxin"/>
</dbReference>
<dbReference type="AlphaFoldDB" id="A0A397A5K6"/>
<dbReference type="CDD" id="cd23945">
    <property type="entry name" value="PAPS_reductase"/>
    <property type="match status" value="1"/>
</dbReference>
<dbReference type="Gene3D" id="3.40.50.620">
    <property type="entry name" value="HUPs"/>
    <property type="match status" value="1"/>
</dbReference>
<dbReference type="InterPro" id="IPR036249">
    <property type="entry name" value="Thioredoxin-like_sf"/>
</dbReference>
<dbReference type="NCBIfam" id="TIGR00434">
    <property type="entry name" value="cysH"/>
    <property type="match status" value="1"/>
</dbReference>
<evidence type="ECO:0000313" key="10">
    <source>
        <dbReference type="Proteomes" id="UP000286510"/>
    </source>
</evidence>
<dbReference type="Pfam" id="PF00462">
    <property type="entry name" value="Glutaredoxin"/>
    <property type="match status" value="1"/>
</dbReference>
<dbReference type="NCBIfam" id="NF002537">
    <property type="entry name" value="PRK02090.1"/>
    <property type="match status" value="1"/>
</dbReference>
<proteinExistence type="inferred from homology"/>
<evidence type="ECO:0000259" key="6">
    <source>
        <dbReference type="Pfam" id="PF01507"/>
    </source>
</evidence>
<comment type="similarity">
    <text evidence="1">Belongs to the PAPS reductase family. CysH subfamily.</text>
</comment>
<evidence type="ECO:0000256" key="2">
    <source>
        <dbReference type="ARBA" id="ARBA00023002"/>
    </source>
</evidence>
<evidence type="ECO:0000259" key="5">
    <source>
        <dbReference type="Pfam" id="PF00462"/>
    </source>
</evidence>
<dbReference type="PRINTS" id="PR00160">
    <property type="entry name" value="GLUTAREDOXIN"/>
</dbReference>
<dbReference type="PANTHER" id="PTHR46509">
    <property type="entry name" value="PHOSPHOADENOSINE PHOSPHOSULFATE REDUCTASE"/>
    <property type="match status" value="1"/>
</dbReference>
<dbReference type="InterPro" id="IPR014729">
    <property type="entry name" value="Rossmann-like_a/b/a_fold"/>
</dbReference>
<organism evidence="7 9">
    <name type="scientific">Aphanomyces astaci</name>
    <name type="common">Crayfish plague agent</name>
    <dbReference type="NCBI Taxonomy" id="112090"/>
    <lineage>
        <taxon>Eukaryota</taxon>
        <taxon>Sar</taxon>
        <taxon>Stramenopiles</taxon>
        <taxon>Oomycota</taxon>
        <taxon>Saprolegniomycetes</taxon>
        <taxon>Saprolegniales</taxon>
        <taxon>Verrucalvaceae</taxon>
        <taxon>Aphanomyces</taxon>
    </lineage>
</organism>
<dbReference type="HAMAP" id="MF_00063">
    <property type="entry name" value="CysH"/>
    <property type="match status" value="1"/>
</dbReference>
<evidence type="ECO:0000256" key="3">
    <source>
        <dbReference type="ARBA" id="ARBA00024327"/>
    </source>
</evidence>
<dbReference type="PROSITE" id="PS51354">
    <property type="entry name" value="GLUTAREDOXIN_2"/>
    <property type="match status" value="1"/>
</dbReference>
<sequence>MQTYSADEWTLRGLAPAPTTFSPAYVAHLNTMLRSKSAAEIVAWAANSFGKSLALSSSFGIQSAVMLHLVTQHANQPHRVPVVWVDTGYLPPETYTFATALQQSLDLNLRVYHPQTSPAHMEAVHGKLYESSSPEDHQLYGLLRKVEPMERALAEMGATALLVGLRADQTDRRRRLDIVHVHNGRLKICPILSWTQHDVDTYMARHNLPFHPLKALGYATVGDAHSSRPMTEADTDIRATRFHGRAQECGLHAVDTDYDDDADAHEAAQDLPYVDAIVYSKPQCKYCVLAKEALSNAKWSYRVVTVGVDITLRALCALVGADVTSVPQVFVRGQYIGGYNDLHDLLHRSTTKKPFSQDDTSSRPGFHTNFHITHSSTLA</sequence>
<feature type="domain" description="Phosphoadenosine phosphosulphate reductase" evidence="6">
    <location>
        <begin position="53"/>
        <end position="229"/>
    </location>
</feature>